<feature type="domain" description="4Fe-4S ferredoxin-type" evidence="10">
    <location>
        <begin position="64"/>
        <end position="94"/>
    </location>
</feature>
<protein>
    <submittedName>
        <fullName evidence="12">YjjW family glycine radical enzyme activase</fullName>
    </submittedName>
</protein>
<evidence type="ECO:0000256" key="1">
    <source>
        <dbReference type="ARBA" id="ARBA00001966"/>
    </source>
</evidence>
<dbReference type="PROSITE" id="PS51379">
    <property type="entry name" value="4FE4S_FER_2"/>
    <property type="match status" value="2"/>
</dbReference>
<dbReference type="Gene3D" id="3.20.20.70">
    <property type="entry name" value="Aldolase class I"/>
    <property type="match status" value="1"/>
</dbReference>
<dbReference type="PIRSF" id="PIRSF000371">
    <property type="entry name" value="PFL_act_enz"/>
    <property type="match status" value="1"/>
</dbReference>
<evidence type="ECO:0000259" key="10">
    <source>
        <dbReference type="PROSITE" id="PS51379"/>
    </source>
</evidence>
<dbReference type="InterPro" id="IPR001989">
    <property type="entry name" value="Radical_activat_CS"/>
</dbReference>
<dbReference type="PANTHER" id="PTHR30352">
    <property type="entry name" value="PYRUVATE FORMATE-LYASE-ACTIVATING ENZYME"/>
    <property type="match status" value="1"/>
</dbReference>
<comment type="catalytic activity">
    <reaction evidence="9">
        <text>glycyl-[protein] + reduced [flavodoxin] + S-adenosyl-L-methionine = glycin-2-yl radical-[protein] + semiquinone [flavodoxin] + 5'-deoxyadenosine + L-methionine + H(+)</text>
        <dbReference type="Rhea" id="RHEA:61976"/>
        <dbReference type="Rhea" id="RHEA-COMP:10622"/>
        <dbReference type="Rhea" id="RHEA-COMP:14480"/>
        <dbReference type="Rhea" id="RHEA-COMP:15993"/>
        <dbReference type="Rhea" id="RHEA-COMP:15994"/>
        <dbReference type="ChEBI" id="CHEBI:15378"/>
        <dbReference type="ChEBI" id="CHEBI:17319"/>
        <dbReference type="ChEBI" id="CHEBI:29947"/>
        <dbReference type="ChEBI" id="CHEBI:32722"/>
        <dbReference type="ChEBI" id="CHEBI:57618"/>
        <dbReference type="ChEBI" id="CHEBI:57844"/>
        <dbReference type="ChEBI" id="CHEBI:59789"/>
        <dbReference type="ChEBI" id="CHEBI:140311"/>
    </reaction>
</comment>
<dbReference type="InterPro" id="IPR017896">
    <property type="entry name" value="4Fe4S_Fe-S-bd"/>
</dbReference>
<keyword evidence="8" id="KW-0411">Iron-sulfur</keyword>
<dbReference type="PANTHER" id="PTHR30352:SF13">
    <property type="entry name" value="GLYCYL-RADICAL ENZYME ACTIVATING ENZYME YJJW-RELATED"/>
    <property type="match status" value="1"/>
</dbReference>
<evidence type="ECO:0000313" key="12">
    <source>
        <dbReference type="EMBL" id="RGR67261.1"/>
    </source>
</evidence>
<dbReference type="Pfam" id="PF04055">
    <property type="entry name" value="Radical_SAM"/>
    <property type="match status" value="1"/>
</dbReference>
<dbReference type="GeneID" id="83017104"/>
<dbReference type="PROSITE" id="PS00198">
    <property type="entry name" value="4FE4S_FER_1"/>
    <property type="match status" value="1"/>
</dbReference>
<evidence type="ECO:0000256" key="5">
    <source>
        <dbReference type="ARBA" id="ARBA00022723"/>
    </source>
</evidence>
<dbReference type="CDD" id="cd01335">
    <property type="entry name" value="Radical_SAM"/>
    <property type="match status" value="1"/>
</dbReference>
<dbReference type="GO" id="GO:0051539">
    <property type="term" value="F:4 iron, 4 sulfur cluster binding"/>
    <property type="evidence" value="ECO:0007669"/>
    <property type="project" value="UniProtKB-KW"/>
</dbReference>
<keyword evidence="6" id="KW-0560">Oxidoreductase</keyword>
<dbReference type="InterPro" id="IPR012839">
    <property type="entry name" value="Organic_radical_activase"/>
</dbReference>
<dbReference type="EMBL" id="QRUP01000033">
    <property type="protein sequence ID" value="RGR67261.1"/>
    <property type="molecule type" value="Genomic_DNA"/>
</dbReference>
<dbReference type="InterPro" id="IPR040074">
    <property type="entry name" value="BssD/PflA/YjjW"/>
</dbReference>
<dbReference type="Gene3D" id="3.30.70.20">
    <property type="match status" value="1"/>
</dbReference>
<dbReference type="InterPro" id="IPR034457">
    <property type="entry name" value="Organic_radical-activating"/>
</dbReference>
<dbReference type="SFLD" id="SFLDF00392">
    <property type="entry name" value="YjjI_activase"/>
    <property type="match status" value="1"/>
</dbReference>
<dbReference type="InterPro" id="IPR013785">
    <property type="entry name" value="Aldolase_TIM"/>
</dbReference>
<reference evidence="12 13" key="1">
    <citation type="submission" date="2018-08" db="EMBL/GenBank/DDBJ databases">
        <title>A genome reference for cultivated species of the human gut microbiota.</title>
        <authorList>
            <person name="Zou Y."/>
            <person name="Xue W."/>
            <person name="Luo G."/>
        </authorList>
    </citation>
    <scope>NUCLEOTIDE SEQUENCE [LARGE SCALE GENOMIC DNA]</scope>
    <source>
        <strain evidence="12 13">AF24-29</strain>
    </source>
</reference>
<keyword evidence="5" id="KW-0479">Metal-binding</keyword>
<evidence type="ECO:0000256" key="4">
    <source>
        <dbReference type="ARBA" id="ARBA00022691"/>
    </source>
</evidence>
<keyword evidence="4" id="KW-0949">S-adenosyl-L-methionine</keyword>
<dbReference type="Proteomes" id="UP000284178">
    <property type="component" value="Unassembled WGS sequence"/>
</dbReference>
<dbReference type="PROSITE" id="PS01087">
    <property type="entry name" value="RADICAL_ACTIVATING"/>
    <property type="match status" value="1"/>
</dbReference>
<dbReference type="SUPFAM" id="SSF102114">
    <property type="entry name" value="Radical SAM enzymes"/>
    <property type="match status" value="1"/>
</dbReference>
<evidence type="ECO:0000256" key="6">
    <source>
        <dbReference type="ARBA" id="ARBA00023002"/>
    </source>
</evidence>
<name>A0A412FGF5_9FIRM</name>
<dbReference type="AlphaFoldDB" id="A0A412FGF5"/>
<accession>A0A412FGF5</accession>
<dbReference type="GO" id="GO:0046872">
    <property type="term" value="F:metal ion binding"/>
    <property type="evidence" value="ECO:0007669"/>
    <property type="project" value="UniProtKB-KW"/>
</dbReference>
<dbReference type="Pfam" id="PF00037">
    <property type="entry name" value="Fer4"/>
    <property type="match status" value="1"/>
</dbReference>
<comment type="similarity">
    <text evidence="2">Belongs to the organic radical-activating enzymes family.</text>
</comment>
<keyword evidence="3" id="KW-0004">4Fe-4S</keyword>
<keyword evidence="13" id="KW-1185">Reference proteome</keyword>
<gene>
    <name evidence="12" type="primary">yjjW</name>
    <name evidence="12" type="ORF">DWY25_17045</name>
</gene>
<dbReference type="InterPro" id="IPR023912">
    <property type="entry name" value="YjjW_bact"/>
</dbReference>
<evidence type="ECO:0000256" key="8">
    <source>
        <dbReference type="ARBA" id="ARBA00023014"/>
    </source>
</evidence>
<evidence type="ECO:0000256" key="3">
    <source>
        <dbReference type="ARBA" id="ARBA00022485"/>
    </source>
</evidence>
<comment type="caution">
    <text evidence="12">The sequence shown here is derived from an EMBL/GenBank/DDBJ whole genome shotgun (WGS) entry which is preliminary data.</text>
</comment>
<dbReference type="GO" id="GO:0016491">
    <property type="term" value="F:oxidoreductase activity"/>
    <property type="evidence" value="ECO:0007669"/>
    <property type="project" value="UniProtKB-KW"/>
</dbReference>
<dbReference type="InterPro" id="IPR017900">
    <property type="entry name" value="4Fe4S_Fe_S_CS"/>
</dbReference>
<keyword evidence="7" id="KW-0408">Iron</keyword>
<evidence type="ECO:0000259" key="11">
    <source>
        <dbReference type="PROSITE" id="PS51918"/>
    </source>
</evidence>
<sequence>MKALINRIIPFSNVDGPGNRCAIFFQGCPLHCAYCHNPETWRICDHCGRCVAGCPAGALTLRAGKVVWEESRCVGCDQCIHVCPHHASCKVSELTPEALLDRVAETFPFIQGITVSGGECMLYADFLTEFFRLVKAAGKTCLIDSNGILDFRQYPELLQLCDGVMLDMKAIDDDFHRQLTGASNRQVLDNLTLLLEAGKLEEVRTVLLPEFSEQNQKTVRGVNERLQGKIRYKLLRYRPFGVCEEGLRFCGRTITPLEEAQRLAQAESDRGFHNCVVI</sequence>
<feature type="domain" description="Radical SAM core" evidence="11">
    <location>
        <begin position="14"/>
        <end position="273"/>
    </location>
</feature>
<dbReference type="SUPFAM" id="SSF54862">
    <property type="entry name" value="4Fe-4S ferredoxins"/>
    <property type="match status" value="1"/>
</dbReference>
<dbReference type="RefSeq" id="WP_117896256.1">
    <property type="nucleotide sequence ID" value="NZ_CABJCV010000033.1"/>
</dbReference>
<dbReference type="SFLD" id="SFLDS00029">
    <property type="entry name" value="Radical_SAM"/>
    <property type="match status" value="1"/>
</dbReference>
<feature type="domain" description="4Fe-4S ferredoxin-type" evidence="10">
    <location>
        <begin position="32"/>
        <end position="62"/>
    </location>
</feature>
<organism evidence="12 13">
    <name type="scientific">Holdemania filiformis</name>
    <dbReference type="NCBI Taxonomy" id="61171"/>
    <lineage>
        <taxon>Bacteria</taxon>
        <taxon>Bacillati</taxon>
        <taxon>Bacillota</taxon>
        <taxon>Erysipelotrichia</taxon>
        <taxon>Erysipelotrichales</taxon>
        <taxon>Erysipelotrichaceae</taxon>
        <taxon>Holdemania</taxon>
    </lineage>
</organism>
<dbReference type="InterPro" id="IPR058240">
    <property type="entry name" value="rSAM_sf"/>
</dbReference>
<evidence type="ECO:0000256" key="9">
    <source>
        <dbReference type="ARBA" id="ARBA00047365"/>
    </source>
</evidence>
<evidence type="ECO:0000256" key="7">
    <source>
        <dbReference type="ARBA" id="ARBA00023004"/>
    </source>
</evidence>
<evidence type="ECO:0000256" key="2">
    <source>
        <dbReference type="ARBA" id="ARBA00009777"/>
    </source>
</evidence>
<dbReference type="NCBIfam" id="TIGR04041">
    <property type="entry name" value="activase_YjjW"/>
    <property type="match status" value="1"/>
</dbReference>
<evidence type="ECO:0000313" key="13">
    <source>
        <dbReference type="Proteomes" id="UP000284178"/>
    </source>
</evidence>
<dbReference type="SFLD" id="SFLDG01118">
    <property type="entry name" value="activating_enzymes__group_2"/>
    <property type="match status" value="1"/>
</dbReference>
<dbReference type="InterPro" id="IPR007197">
    <property type="entry name" value="rSAM"/>
</dbReference>
<proteinExistence type="inferred from homology"/>
<dbReference type="SFLD" id="SFLDG01066">
    <property type="entry name" value="organic_radical-activating_enz"/>
    <property type="match status" value="1"/>
</dbReference>
<comment type="cofactor">
    <cofactor evidence="1">
        <name>[4Fe-4S] cluster</name>
        <dbReference type="ChEBI" id="CHEBI:49883"/>
    </cofactor>
</comment>
<dbReference type="PROSITE" id="PS51918">
    <property type="entry name" value="RADICAL_SAM"/>
    <property type="match status" value="1"/>
</dbReference>